<protein>
    <submittedName>
        <fullName evidence="1">Uncharacterized protein</fullName>
    </submittedName>
</protein>
<sequence>MSYEVMINPRTKEIHIFQVGAEKSICNQVSREGLEVVQIVHIDADTLSGIELCQVTSLFAALKSVGLNTCGNCAKVLYK</sequence>
<dbReference type="KEGG" id="tam:Theam_1380"/>
<gene>
    <name evidence="1" type="ordered locus">Theam_1380</name>
</gene>
<evidence type="ECO:0000313" key="2">
    <source>
        <dbReference type="Proteomes" id="UP000006362"/>
    </source>
</evidence>
<dbReference type="STRING" id="648996.Theam_1380"/>
<reference evidence="1" key="1">
    <citation type="submission" date="2011-01" db="EMBL/GenBank/DDBJ databases">
        <title>Complete sequence of chromosome of Thermovibrio ammonificans HB-1.</title>
        <authorList>
            <consortium name="US DOE Joint Genome Institute"/>
            <person name="Lucas S."/>
            <person name="Copeland A."/>
            <person name="Lapidus A."/>
            <person name="Cheng J.-F."/>
            <person name="Goodwin L."/>
            <person name="Pitluck S."/>
            <person name="Davenport K."/>
            <person name="Detter J.C."/>
            <person name="Han C."/>
            <person name="Tapia R."/>
            <person name="Land M."/>
            <person name="Hauser L."/>
            <person name="Kyrpides N."/>
            <person name="Ivanova N."/>
            <person name="Ovchinnikova G."/>
            <person name="Vetriani C."/>
            <person name="Woyke T."/>
        </authorList>
    </citation>
    <scope>NUCLEOTIDE SEQUENCE [LARGE SCALE GENOMIC DNA]</scope>
    <source>
        <strain evidence="1">HB-1</strain>
    </source>
</reference>
<dbReference type="AlphaFoldDB" id="E8T3T6"/>
<keyword evidence="2" id="KW-1185">Reference proteome</keyword>
<dbReference type="HOGENOM" id="CLU_2604870_0_0_0"/>
<evidence type="ECO:0000313" key="1">
    <source>
        <dbReference type="EMBL" id="ADU97343.1"/>
    </source>
</evidence>
<dbReference type="EMBL" id="CP002444">
    <property type="protein sequence ID" value="ADU97343.1"/>
    <property type="molecule type" value="Genomic_DNA"/>
</dbReference>
<name>E8T3T6_THEA1</name>
<proteinExistence type="predicted"/>
<dbReference type="RefSeq" id="WP_013538129.1">
    <property type="nucleotide sequence ID" value="NC_014926.1"/>
</dbReference>
<organism evidence="1 2">
    <name type="scientific">Thermovibrio ammonificans (strain DSM 15698 / JCM 12110 / HB-1)</name>
    <dbReference type="NCBI Taxonomy" id="648996"/>
    <lineage>
        <taxon>Bacteria</taxon>
        <taxon>Pseudomonadati</taxon>
        <taxon>Aquificota</taxon>
        <taxon>Aquificia</taxon>
        <taxon>Desulfurobacteriales</taxon>
        <taxon>Desulfurobacteriaceae</taxon>
        <taxon>Thermovibrio</taxon>
    </lineage>
</organism>
<dbReference type="Proteomes" id="UP000006362">
    <property type="component" value="Chromosome"/>
</dbReference>
<accession>E8T3T6</accession>